<dbReference type="InterPro" id="IPR002140">
    <property type="entry name" value="Sdo1/SBDS"/>
</dbReference>
<dbReference type="InterPro" id="IPR013087">
    <property type="entry name" value="Znf_C2H2_type"/>
</dbReference>
<dbReference type="PROSITE" id="PS00028">
    <property type="entry name" value="ZINC_FINGER_C2H2_1"/>
    <property type="match status" value="1"/>
</dbReference>
<dbReference type="Proteomes" id="UP000789595">
    <property type="component" value="Unassembled WGS sequence"/>
</dbReference>
<dbReference type="SUPFAM" id="SSF89895">
    <property type="entry name" value="FYSH domain"/>
    <property type="match status" value="1"/>
</dbReference>
<dbReference type="AlphaFoldDB" id="A0A8J2SAT4"/>
<dbReference type="GO" id="GO:0005737">
    <property type="term" value="C:cytoplasm"/>
    <property type="evidence" value="ECO:0007669"/>
    <property type="project" value="UniProtKB-SubCell"/>
</dbReference>
<protein>
    <recommendedName>
        <fullName evidence="9">C2H2-type domain-containing protein</fullName>
    </recommendedName>
</protein>
<dbReference type="InterPro" id="IPR036786">
    <property type="entry name" value="Ribosome_mat_SBDS_N_sf"/>
</dbReference>
<dbReference type="OrthoDB" id="10253092at2759"/>
<dbReference type="Gene3D" id="3.30.1250.10">
    <property type="entry name" value="Ribosome maturation protein SBDS, N-terminal domain"/>
    <property type="match status" value="1"/>
</dbReference>
<dbReference type="NCBIfam" id="TIGR00291">
    <property type="entry name" value="RNA_SBDS"/>
    <property type="match status" value="1"/>
</dbReference>
<dbReference type="SUPFAM" id="SSF109728">
    <property type="entry name" value="Hypothetical protein AF0491, middle domain"/>
    <property type="match status" value="1"/>
</dbReference>
<reference evidence="10" key="1">
    <citation type="submission" date="2021-11" db="EMBL/GenBank/DDBJ databases">
        <authorList>
            <consortium name="Genoscope - CEA"/>
            <person name="William W."/>
        </authorList>
    </citation>
    <scope>NUCLEOTIDE SEQUENCE</scope>
</reference>
<name>A0A8J2SAT4_9STRA</name>
<dbReference type="Gene3D" id="3.30.70.240">
    <property type="match status" value="1"/>
</dbReference>
<dbReference type="PANTHER" id="PTHR10927:SF1">
    <property type="entry name" value="RIBOSOME MATURATION PROTEIN SBDS"/>
    <property type="match status" value="1"/>
</dbReference>
<dbReference type="Pfam" id="PF09377">
    <property type="entry name" value="SBDS_domain_II"/>
    <property type="match status" value="1"/>
</dbReference>
<accession>A0A8J2SAT4</accession>
<gene>
    <name evidence="10" type="ORF">PECAL_2P14300</name>
</gene>
<dbReference type="GO" id="GO:0005634">
    <property type="term" value="C:nucleus"/>
    <property type="evidence" value="ECO:0007669"/>
    <property type="project" value="UniProtKB-SubCell"/>
</dbReference>
<evidence type="ECO:0000256" key="1">
    <source>
        <dbReference type="ARBA" id="ARBA00004123"/>
    </source>
</evidence>
<feature type="non-terminal residue" evidence="10">
    <location>
        <position position="1"/>
    </location>
</feature>
<keyword evidence="11" id="KW-1185">Reference proteome</keyword>
<feature type="region of interest" description="Disordered" evidence="8">
    <location>
        <begin position="305"/>
        <end position="329"/>
    </location>
</feature>
<organism evidence="10 11">
    <name type="scientific">Pelagomonas calceolata</name>
    <dbReference type="NCBI Taxonomy" id="35677"/>
    <lineage>
        <taxon>Eukaryota</taxon>
        <taxon>Sar</taxon>
        <taxon>Stramenopiles</taxon>
        <taxon>Ochrophyta</taxon>
        <taxon>Pelagophyceae</taxon>
        <taxon>Pelagomonadales</taxon>
        <taxon>Pelagomonadaceae</taxon>
        <taxon>Pelagomonas</taxon>
    </lineage>
</organism>
<evidence type="ECO:0000313" key="10">
    <source>
        <dbReference type="EMBL" id="CAH0368368.1"/>
    </source>
</evidence>
<comment type="subcellular location">
    <subcellularLocation>
        <location evidence="2">Cytoplasm</location>
    </subcellularLocation>
    <subcellularLocation>
        <location evidence="1">Nucleus</location>
    </subcellularLocation>
</comment>
<dbReference type="EMBL" id="CAKKNE010000002">
    <property type="protein sequence ID" value="CAH0368368.1"/>
    <property type="molecule type" value="Genomic_DNA"/>
</dbReference>
<comment type="caution">
    <text evidence="10">The sequence shown here is derived from an EMBL/GenBank/DDBJ whole genome shotgun (WGS) entry which is preliminary data.</text>
</comment>
<dbReference type="InterPro" id="IPR037188">
    <property type="entry name" value="Sdo1/SBDS_central_sf"/>
</dbReference>
<evidence type="ECO:0000256" key="3">
    <source>
        <dbReference type="ARBA" id="ARBA00007433"/>
    </source>
</evidence>
<feature type="domain" description="C2H2-type" evidence="9">
    <location>
        <begin position="336"/>
        <end position="358"/>
    </location>
</feature>
<dbReference type="InterPro" id="IPR039100">
    <property type="entry name" value="Sdo1/SBDS-like"/>
</dbReference>
<dbReference type="InterPro" id="IPR019783">
    <property type="entry name" value="SDO1/SBDS_N"/>
</dbReference>
<comment type="similarity">
    <text evidence="3">Belongs to the SDO1/SBDS family.</text>
</comment>
<keyword evidence="6" id="KW-0539">Nucleus</keyword>
<keyword evidence="5" id="KW-0690">Ribosome biogenesis</keyword>
<feature type="compositionally biased region" description="Pro residues" evidence="8">
    <location>
        <begin position="308"/>
        <end position="323"/>
    </location>
</feature>
<evidence type="ECO:0000256" key="5">
    <source>
        <dbReference type="ARBA" id="ARBA00022517"/>
    </source>
</evidence>
<dbReference type="Gene3D" id="1.10.10.900">
    <property type="entry name" value="SBDS protein C-terminal domain, subdomain 1"/>
    <property type="match status" value="1"/>
</dbReference>
<proteinExistence type="inferred from homology"/>
<dbReference type="GO" id="GO:0042256">
    <property type="term" value="P:cytosolic ribosome assembly"/>
    <property type="evidence" value="ECO:0007669"/>
    <property type="project" value="InterPro"/>
</dbReference>
<dbReference type="PANTHER" id="PTHR10927">
    <property type="entry name" value="RIBOSOME MATURATION PROTEIN SBDS"/>
    <property type="match status" value="1"/>
</dbReference>
<dbReference type="InterPro" id="IPR018978">
    <property type="entry name" value="SDO1/SBDS_central"/>
</dbReference>
<evidence type="ECO:0000256" key="8">
    <source>
        <dbReference type="SAM" id="MobiDB-lite"/>
    </source>
</evidence>
<sequence length="384" mass="41394">GVVERYACGCALQTRTCITAATTERCITQRLKTSCATHQYQFLHTSAAATKPQQEQAAAMSRRVGTPQNRIELSSVSVVKLKKKSQTFEVAAYPSKVKDFRAGVEADVDEVLQVAQVFTNTVHGVVAPKKQLQKHFPGLSVEQICEEILKKGSLQVSAKEREAETDKLMAEVTNLVASMCIDAATGARLAPDAVGRLLRDDAGFAPSTTKSAKRQALDVMKVLERDHGLKRAPMELRVVCGAAEPSDVVAALQAVDGDVTCTVKDASITCLVPPRVYREIVEAVAKATDSKGSVEVVERAAVCEASPTLPPPPPPVQKPPKPAKGPVAPKPRVLACNTCGGAFPDAAAHRAHFKSDWHRFNLARKLKQQPPVDEKTFTEEQAIM</sequence>
<evidence type="ECO:0000259" key="9">
    <source>
        <dbReference type="PROSITE" id="PS00028"/>
    </source>
</evidence>
<evidence type="ECO:0000256" key="4">
    <source>
        <dbReference type="ARBA" id="ARBA00022490"/>
    </source>
</evidence>
<keyword evidence="4" id="KW-0963">Cytoplasm</keyword>
<comment type="subunit">
    <text evidence="7">Associates with the 60S ribosomal subunit.</text>
</comment>
<evidence type="ECO:0000256" key="7">
    <source>
        <dbReference type="ARBA" id="ARBA00049708"/>
    </source>
</evidence>
<dbReference type="Pfam" id="PF01172">
    <property type="entry name" value="SBDS_N"/>
    <property type="match status" value="1"/>
</dbReference>
<evidence type="ECO:0000256" key="2">
    <source>
        <dbReference type="ARBA" id="ARBA00004496"/>
    </source>
</evidence>
<evidence type="ECO:0000313" key="11">
    <source>
        <dbReference type="Proteomes" id="UP000789595"/>
    </source>
</evidence>
<evidence type="ECO:0000256" key="6">
    <source>
        <dbReference type="ARBA" id="ARBA00023242"/>
    </source>
</evidence>